<evidence type="ECO:0000313" key="3">
    <source>
        <dbReference type="Proteomes" id="UP000316624"/>
    </source>
</evidence>
<organism evidence="2 3">
    <name type="scientific">Sphingobium wenxiniae (strain DSM 21828 / CGMCC 1.7748 / JZ-1)</name>
    <dbReference type="NCBI Taxonomy" id="595605"/>
    <lineage>
        <taxon>Bacteria</taxon>
        <taxon>Pseudomonadati</taxon>
        <taxon>Pseudomonadota</taxon>
        <taxon>Alphaproteobacteria</taxon>
        <taxon>Sphingomonadales</taxon>
        <taxon>Sphingomonadaceae</taxon>
        <taxon>Sphingobium</taxon>
    </lineage>
</organism>
<evidence type="ECO:0000259" key="1">
    <source>
        <dbReference type="Pfam" id="PF04965"/>
    </source>
</evidence>
<proteinExistence type="predicted"/>
<accession>A0A562KCS8</accession>
<feature type="domain" description="IraD/Gp25-like" evidence="1">
    <location>
        <begin position="11"/>
        <end position="80"/>
    </location>
</feature>
<reference evidence="2 3" key="1">
    <citation type="journal article" date="2015" name="Stand. Genomic Sci.">
        <title>Genomic Encyclopedia of Bacterial and Archaeal Type Strains, Phase III: the genomes of soil and plant-associated and newly described type strains.</title>
        <authorList>
            <person name="Whitman W.B."/>
            <person name="Woyke T."/>
            <person name="Klenk H.P."/>
            <person name="Zhou Y."/>
            <person name="Lilburn T.G."/>
            <person name="Beck B.J."/>
            <person name="De Vos P."/>
            <person name="Vandamme P."/>
            <person name="Eisen J.A."/>
            <person name="Garrity G."/>
            <person name="Hugenholtz P."/>
            <person name="Kyrpides N.C."/>
        </authorList>
    </citation>
    <scope>NUCLEOTIDE SEQUENCE [LARGE SCALE GENOMIC DNA]</scope>
    <source>
        <strain evidence="2 3">CGMCC 1.7748</strain>
    </source>
</reference>
<dbReference type="Proteomes" id="UP000316624">
    <property type="component" value="Unassembled WGS sequence"/>
</dbReference>
<protein>
    <recommendedName>
        <fullName evidence="1">IraD/Gp25-like domain-containing protein</fullName>
    </recommendedName>
</protein>
<gene>
    <name evidence="2" type="ORF">IQ35_02114</name>
</gene>
<dbReference type="Gene3D" id="3.10.450.40">
    <property type="match status" value="1"/>
</dbReference>
<name>A0A562KCS8_SPHWJ</name>
<dbReference type="Pfam" id="PF04965">
    <property type="entry name" value="GPW_gp25"/>
    <property type="match status" value="1"/>
</dbReference>
<evidence type="ECO:0000313" key="2">
    <source>
        <dbReference type="EMBL" id="TWH93207.1"/>
    </source>
</evidence>
<dbReference type="EMBL" id="VLKK01000007">
    <property type="protein sequence ID" value="TWH93207.1"/>
    <property type="molecule type" value="Genomic_DNA"/>
</dbReference>
<dbReference type="SUPFAM" id="SSF160719">
    <property type="entry name" value="gpW/gp25-like"/>
    <property type="match status" value="1"/>
</dbReference>
<dbReference type="InterPro" id="IPR007048">
    <property type="entry name" value="IraD/Gp25-like"/>
</dbReference>
<keyword evidence="3" id="KW-1185">Reference proteome</keyword>
<comment type="caution">
    <text evidence="2">The sequence shown here is derived from an EMBL/GenBank/DDBJ whole genome shotgun (WGS) entry which is preliminary data.</text>
</comment>
<dbReference type="AlphaFoldDB" id="A0A562KCS8"/>
<sequence length="112" mass="12465">MNRRTGEVIDGLEDIRQSIHDILSTAVGSRLARRNYGSLLPELIDRPLIPANILRLYAATALAISRWEDRVRLRRVSMADAVAQGAGVLTVEGDRTDLPAPQSFRFDLPLSR</sequence>